<protein>
    <submittedName>
        <fullName evidence="8">Methyl-accepting chemotaxis protein</fullName>
    </submittedName>
</protein>
<dbReference type="PROSITE" id="PS50885">
    <property type="entry name" value="HAMP"/>
    <property type="match status" value="1"/>
</dbReference>
<reference evidence="8 9" key="1">
    <citation type="submission" date="2019-11" db="EMBL/GenBank/DDBJ databases">
        <title>Type strains purchased from KCTC, JCM and DSMZ.</title>
        <authorList>
            <person name="Lu H."/>
        </authorList>
    </citation>
    <scope>NUCLEOTIDE SEQUENCE [LARGE SCALE GENOMIC DNA]</scope>
    <source>
        <strain evidence="8 9">DSM 103461</strain>
    </source>
</reference>
<dbReference type="Gene3D" id="1.10.287.950">
    <property type="entry name" value="Methyl-accepting chemotaxis protein"/>
    <property type="match status" value="1"/>
</dbReference>
<keyword evidence="5" id="KW-0472">Membrane</keyword>
<evidence type="ECO:0000256" key="1">
    <source>
        <dbReference type="ARBA" id="ARBA00022481"/>
    </source>
</evidence>
<keyword evidence="9" id="KW-1185">Reference proteome</keyword>
<feature type="transmembrane region" description="Helical" evidence="5">
    <location>
        <begin position="6"/>
        <end position="27"/>
    </location>
</feature>
<feature type="domain" description="HAMP" evidence="7">
    <location>
        <begin position="221"/>
        <end position="262"/>
    </location>
</feature>
<dbReference type="Proteomes" id="UP000735592">
    <property type="component" value="Unassembled WGS sequence"/>
</dbReference>
<dbReference type="Pfam" id="PF12729">
    <property type="entry name" value="4HB_MCP_1"/>
    <property type="match status" value="1"/>
</dbReference>
<evidence type="ECO:0000259" key="7">
    <source>
        <dbReference type="PROSITE" id="PS50885"/>
    </source>
</evidence>
<dbReference type="SUPFAM" id="SSF58104">
    <property type="entry name" value="Methyl-accepting chemotaxis protein (MCP) signaling domain"/>
    <property type="match status" value="1"/>
</dbReference>
<comment type="caution">
    <text evidence="8">The sequence shown here is derived from an EMBL/GenBank/DDBJ whole genome shotgun (WGS) entry which is preliminary data.</text>
</comment>
<dbReference type="PRINTS" id="PR00260">
    <property type="entry name" value="CHEMTRNSDUCR"/>
</dbReference>
<evidence type="ECO:0000256" key="4">
    <source>
        <dbReference type="SAM" id="Coils"/>
    </source>
</evidence>
<dbReference type="CDD" id="cd11386">
    <property type="entry name" value="MCP_signal"/>
    <property type="match status" value="1"/>
</dbReference>
<evidence type="ECO:0000256" key="3">
    <source>
        <dbReference type="PROSITE-ProRule" id="PRU00284"/>
    </source>
</evidence>
<proteinExistence type="inferred from homology"/>
<evidence type="ECO:0000313" key="8">
    <source>
        <dbReference type="EMBL" id="MTW35200.1"/>
    </source>
</evidence>
<feature type="coiled-coil region" evidence="4">
    <location>
        <begin position="485"/>
        <end position="512"/>
    </location>
</feature>
<dbReference type="InterPro" id="IPR004090">
    <property type="entry name" value="Chemotax_Me-accpt_rcpt"/>
</dbReference>
<evidence type="ECO:0000256" key="2">
    <source>
        <dbReference type="ARBA" id="ARBA00029447"/>
    </source>
</evidence>
<name>A0ABW9ST59_9BURK</name>
<gene>
    <name evidence="8" type="ORF">GM655_20580</name>
</gene>
<feature type="domain" description="Methyl-accepting transducer" evidence="6">
    <location>
        <begin position="267"/>
        <end position="496"/>
    </location>
</feature>
<comment type="similarity">
    <text evidence="2">Belongs to the methyl-accepting chemotaxis (MCP) protein family.</text>
</comment>
<dbReference type="PROSITE" id="PS50111">
    <property type="entry name" value="CHEMOTAXIS_TRANSDUC_2"/>
    <property type="match status" value="1"/>
</dbReference>
<dbReference type="SMART" id="SM00283">
    <property type="entry name" value="MA"/>
    <property type="match status" value="1"/>
</dbReference>
<dbReference type="InterPro" id="IPR051310">
    <property type="entry name" value="MCP_chemotaxis"/>
</dbReference>
<dbReference type="InterPro" id="IPR047347">
    <property type="entry name" value="YvaQ-like_sensor"/>
</dbReference>
<organism evidence="8 9">
    <name type="scientific">Pseudoduganella danionis</name>
    <dbReference type="NCBI Taxonomy" id="1890295"/>
    <lineage>
        <taxon>Bacteria</taxon>
        <taxon>Pseudomonadati</taxon>
        <taxon>Pseudomonadota</taxon>
        <taxon>Betaproteobacteria</taxon>
        <taxon>Burkholderiales</taxon>
        <taxon>Oxalobacteraceae</taxon>
        <taxon>Telluria group</taxon>
        <taxon>Pseudoduganella</taxon>
    </lineage>
</organism>
<keyword evidence="1" id="KW-0488">Methylation</keyword>
<keyword evidence="5" id="KW-1133">Transmembrane helix</keyword>
<keyword evidence="3" id="KW-0807">Transducer</keyword>
<evidence type="ECO:0000259" key="6">
    <source>
        <dbReference type="PROSITE" id="PS50111"/>
    </source>
</evidence>
<dbReference type="PANTHER" id="PTHR43531:SF14">
    <property type="entry name" value="METHYL-ACCEPTING CHEMOTAXIS PROTEIN I-RELATED"/>
    <property type="match status" value="1"/>
</dbReference>
<accession>A0ABW9ST59</accession>
<keyword evidence="5" id="KW-0812">Transmembrane</keyword>
<dbReference type="Pfam" id="PF00015">
    <property type="entry name" value="MCPsignal"/>
    <property type="match status" value="1"/>
</dbReference>
<keyword evidence="4" id="KW-0175">Coiled coil</keyword>
<dbReference type="PANTHER" id="PTHR43531">
    <property type="entry name" value="PROTEIN ICFG"/>
    <property type="match status" value="1"/>
</dbReference>
<sequence length="533" mass="55946">MRVSTRLGGGFGLVLALLLLIAGVGLYGMSMIHAKLEEILHGNVAKTAQVQDMSEAVHVIARVSNAVVLLTEAAAIEAELGKLHHAQDSYNKAHDALEALGADAGENALRQTIATAAKQSMPLTDKVVTLARANQDAEALDVLLKEAGPAVQHWQDAMDEYIAVQKKNNVEDAADAEAFYARARQLMLVLSVLALLAGAGAALLISRSLLRQLGGEPAFAVKVANRIAAGDLTVHIRIKQGDEHSMLHALESMRASLYKIVAEVRGGTVAIAEATSEIAHGNQDLSNRTEEQAGALEETASAMEQLTAAVQHNNDNAQHANELAKSASAVALQGGSVVGQVVETMGAINESSRKIVDIISVIDGIAFQTNILALNAAVEAARAGEQGRGFAVVASEVRTLAHRSAAAAKEIKELIGDSVERVDTGSKLVEQAGVTMTEVVDSVARVTSIMGEISSAGAQQSAGIEQINQAVTEMDVVTQQNAALVEEAAAAADALKQQAARLEQMVSIFRLDQQAVQVVAERRARPVLALARA</sequence>
<evidence type="ECO:0000313" key="9">
    <source>
        <dbReference type="Proteomes" id="UP000735592"/>
    </source>
</evidence>
<evidence type="ECO:0000256" key="5">
    <source>
        <dbReference type="SAM" id="Phobius"/>
    </source>
</evidence>
<dbReference type="InterPro" id="IPR004089">
    <property type="entry name" value="MCPsignal_dom"/>
</dbReference>
<dbReference type="CDD" id="cd19411">
    <property type="entry name" value="MCP2201-like_sensor"/>
    <property type="match status" value="1"/>
</dbReference>
<dbReference type="InterPro" id="IPR003660">
    <property type="entry name" value="HAMP_dom"/>
</dbReference>
<dbReference type="InterPro" id="IPR024478">
    <property type="entry name" value="HlyB_4HB_MCP"/>
</dbReference>
<dbReference type="EMBL" id="WNKW01000008">
    <property type="protein sequence ID" value="MTW35200.1"/>
    <property type="molecule type" value="Genomic_DNA"/>
</dbReference>